<protein>
    <submittedName>
        <fullName evidence="2">Uncharacterized protein</fullName>
    </submittedName>
</protein>
<dbReference type="Proteomes" id="UP000503447">
    <property type="component" value="Chromosome"/>
</dbReference>
<gene>
    <name evidence="2" type="ORF">FTUN_3905</name>
</gene>
<keyword evidence="3" id="KW-1185">Reference proteome</keyword>
<proteinExistence type="predicted"/>
<dbReference type="EMBL" id="CP053452">
    <property type="protein sequence ID" value="QJW96348.1"/>
    <property type="molecule type" value="Genomic_DNA"/>
</dbReference>
<reference evidence="3" key="1">
    <citation type="submission" date="2020-05" db="EMBL/GenBank/DDBJ databases">
        <title>Frigoriglobus tundricola gen. nov., sp. nov., a psychrotolerant cellulolytic planctomycete of the family Gemmataceae with two divergent copies of 16S rRNA gene.</title>
        <authorList>
            <person name="Kulichevskaya I.S."/>
            <person name="Ivanova A.A."/>
            <person name="Naumoff D.G."/>
            <person name="Beletsky A.V."/>
            <person name="Rijpstra W.I.C."/>
            <person name="Sinninghe Damste J.S."/>
            <person name="Mardanov A.V."/>
            <person name="Ravin N.V."/>
            <person name="Dedysh S.N."/>
        </authorList>
    </citation>
    <scope>NUCLEOTIDE SEQUENCE [LARGE SCALE GENOMIC DNA]</scope>
    <source>
        <strain evidence="3">PL17</strain>
    </source>
</reference>
<evidence type="ECO:0000313" key="2">
    <source>
        <dbReference type="EMBL" id="QJW96348.1"/>
    </source>
</evidence>
<sequence>MTPQDESNTRWGKIRYGLAALLLGLPLPVVIIAFLAPGCGHN</sequence>
<evidence type="ECO:0000256" key="1">
    <source>
        <dbReference type="SAM" id="Phobius"/>
    </source>
</evidence>
<keyword evidence="1" id="KW-0812">Transmembrane</keyword>
<name>A0A6M5YQX1_9BACT</name>
<dbReference type="KEGG" id="ftj:FTUN_3905"/>
<organism evidence="2 3">
    <name type="scientific">Frigoriglobus tundricola</name>
    <dbReference type="NCBI Taxonomy" id="2774151"/>
    <lineage>
        <taxon>Bacteria</taxon>
        <taxon>Pseudomonadati</taxon>
        <taxon>Planctomycetota</taxon>
        <taxon>Planctomycetia</taxon>
        <taxon>Gemmatales</taxon>
        <taxon>Gemmataceae</taxon>
        <taxon>Frigoriglobus</taxon>
    </lineage>
</organism>
<dbReference type="RefSeq" id="WP_261361938.1">
    <property type="nucleotide sequence ID" value="NZ_CP053452.2"/>
</dbReference>
<feature type="transmembrane region" description="Helical" evidence="1">
    <location>
        <begin position="16"/>
        <end position="36"/>
    </location>
</feature>
<keyword evidence="1" id="KW-0472">Membrane</keyword>
<evidence type="ECO:0000313" key="3">
    <source>
        <dbReference type="Proteomes" id="UP000503447"/>
    </source>
</evidence>
<keyword evidence="1" id="KW-1133">Transmembrane helix</keyword>
<accession>A0A6M5YQX1</accession>
<dbReference type="AlphaFoldDB" id="A0A6M5YQX1"/>